<dbReference type="PANTHER" id="PTHR30455">
    <property type="entry name" value="TRANSCRIPTIONAL REPRESSOR NRDR"/>
    <property type="match status" value="1"/>
</dbReference>
<dbReference type="AlphaFoldDB" id="A8PM40"/>
<comment type="caution">
    <text evidence="2">The sequence shown here is derived from an EMBL/GenBank/DDBJ whole genome shotgun (WGS) entry which is preliminary data.</text>
</comment>
<dbReference type="Proteomes" id="UP000054075">
    <property type="component" value="Unassembled WGS sequence"/>
</dbReference>
<dbReference type="InterPro" id="IPR055173">
    <property type="entry name" value="NrdR-like_N"/>
</dbReference>
<dbReference type="RefSeq" id="WP_006035922.1">
    <property type="nucleotide sequence ID" value="NZ_AAQJ02000001.1"/>
</dbReference>
<proteinExistence type="predicted"/>
<evidence type="ECO:0000313" key="3">
    <source>
        <dbReference type="Proteomes" id="UP000054075"/>
    </source>
</evidence>
<keyword evidence="3" id="KW-1185">Reference proteome</keyword>
<dbReference type="GO" id="GO:0045892">
    <property type="term" value="P:negative regulation of DNA-templated transcription"/>
    <property type="evidence" value="ECO:0007669"/>
    <property type="project" value="InterPro"/>
</dbReference>
<organism evidence="2 3">
    <name type="scientific">Rickettsiella grylli</name>
    <dbReference type="NCBI Taxonomy" id="59196"/>
    <lineage>
        <taxon>Bacteria</taxon>
        <taxon>Pseudomonadati</taxon>
        <taxon>Pseudomonadota</taxon>
        <taxon>Gammaproteobacteria</taxon>
        <taxon>Legionellales</taxon>
        <taxon>Coxiellaceae</taxon>
        <taxon>Rickettsiella</taxon>
    </lineage>
</organism>
<dbReference type="InterPro" id="IPR003796">
    <property type="entry name" value="RNR_NrdR-like"/>
</dbReference>
<accession>A8PM40</accession>
<sequence>MKCLNPHCDYAKTRVINSRKTEEGKKILRRRHCPKCNKRYTSIELLAYFGYPNAKKRAALNVLLATNTH</sequence>
<dbReference type="EMBL" id="AAQJ02000001">
    <property type="protein sequence ID" value="EDP46958.1"/>
    <property type="molecule type" value="Genomic_DNA"/>
</dbReference>
<protein>
    <submittedName>
        <fullName evidence="2">Transcriptional repressor NrdR</fullName>
    </submittedName>
</protein>
<dbReference type="PANTHER" id="PTHR30455:SF2">
    <property type="entry name" value="TRANSCRIPTIONAL REPRESSOR NRDR"/>
    <property type="match status" value="1"/>
</dbReference>
<dbReference type="STRING" id="59196.RICGR_0612"/>
<dbReference type="Pfam" id="PF22811">
    <property type="entry name" value="Zn_ribbon_NrdR"/>
    <property type="match status" value="1"/>
</dbReference>
<dbReference type="GO" id="GO:0008270">
    <property type="term" value="F:zinc ion binding"/>
    <property type="evidence" value="ECO:0007669"/>
    <property type="project" value="InterPro"/>
</dbReference>
<evidence type="ECO:0000313" key="2">
    <source>
        <dbReference type="EMBL" id="EDP46958.1"/>
    </source>
</evidence>
<reference evidence="2" key="1">
    <citation type="submission" date="2006-04" db="EMBL/GenBank/DDBJ databases">
        <authorList>
            <person name="Seshadri R."/>
            <person name="Federici B.A."/>
        </authorList>
    </citation>
    <scope>NUCLEOTIDE SEQUENCE [LARGE SCALE GENOMIC DNA]</scope>
</reference>
<gene>
    <name evidence="2" type="ORF">RICGR_0612</name>
</gene>
<dbReference type="OrthoDB" id="5662695at2"/>
<evidence type="ECO:0000259" key="1">
    <source>
        <dbReference type="Pfam" id="PF22811"/>
    </source>
</evidence>
<name>A8PM40_9COXI</name>
<reference evidence="2" key="2">
    <citation type="submission" date="2007-10" db="EMBL/GenBank/DDBJ databases">
        <authorList>
            <person name="Myers G.S."/>
        </authorList>
    </citation>
    <scope>NUCLEOTIDE SEQUENCE [LARGE SCALE GENOMIC DNA]</scope>
</reference>
<feature type="domain" description="Transcriptional repressor NrdR-like N-terminal" evidence="1">
    <location>
        <begin position="1"/>
        <end position="44"/>
    </location>
</feature>